<dbReference type="InterPro" id="IPR027417">
    <property type="entry name" value="P-loop_NTPase"/>
</dbReference>
<dbReference type="SUPFAM" id="SSF52540">
    <property type="entry name" value="P-loop containing nucleoside triphosphate hydrolases"/>
    <property type="match status" value="1"/>
</dbReference>
<dbReference type="RefSeq" id="WP_033505824.1">
    <property type="nucleotide sequence ID" value="NZ_JGYX01000001.1"/>
</dbReference>
<dbReference type="InterPro" id="IPR003439">
    <property type="entry name" value="ABC_transporter-like_ATP-bd"/>
</dbReference>
<dbReference type="GO" id="GO:0046677">
    <property type="term" value="P:response to antibiotic"/>
    <property type="evidence" value="ECO:0007669"/>
    <property type="project" value="UniProtKB-KW"/>
</dbReference>
<evidence type="ECO:0000313" key="8">
    <source>
        <dbReference type="EMBL" id="KFI61727.1"/>
    </source>
</evidence>
<dbReference type="EMBL" id="JGYX01000001">
    <property type="protein sequence ID" value="KFI61727.1"/>
    <property type="molecule type" value="Genomic_DNA"/>
</dbReference>
<comment type="caution">
    <text evidence="8">The sequence shown here is derived from an EMBL/GenBank/DDBJ whole genome shotgun (WGS) entry which is preliminary data.</text>
</comment>
<dbReference type="GO" id="GO:0016887">
    <property type="term" value="F:ATP hydrolysis activity"/>
    <property type="evidence" value="ECO:0007669"/>
    <property type="project" value="InterPro"/>
</dbReference>
<keyword evidence="4" id="KW-0547">Nucleotide-binding</keyword>
<evidence type="ECO:0000313" key="9">
    <source>
        <dbReference type="Proteomes" id="UP000029046"/>
    </source>
</evidence>
<evidence type="ECO:0000256" key="5">
    <source>
        <dbReference type="ARBA" id="ARBA00022840"/>
    </source>
</evidence>
<dbReference type="InterPro" id="IPR050763">
    <property type="entry name" value="ABC_transporter_ATP-binding"/>
</dbReference>
<reference evidence="8 9" key="1">
    <citation type="submission" date="2014-03" db="EMBL/GenBank/DDBJ databases">
        <title>Genomics of Bifidobacteria.</title>
        <authorList>
            <person name="Ventura M."/>
            <person name="Milani C."/>
            <person name="Lugli G.A."/>
        </authorList>
    </citation>
    <scope>NUCLEOTIDE SEQUENCE [LARGE SCALE GENOMIC DNA]</scope>
    <source>
        <strain evidence="8 9">LMG 11586</strain>
    </source>
</reference>
<keyword evidence="5 8" id="KW-0067">ATP-binding</keyword>
<evidence type="ECO:0000256" key="3">
    <source>
        <dbReference type="ARBA" id="ARBA00022448"/>
    </source>
</evidence>
<keyword evidence="6" id="KW-0046">Antibiotic resistance</keyword>
<keyword evidence="9" id="KW-1185">Reference proteome</keyword>
<evidence type="ECO:0000259" key="7">
    <source>
        <dbReference type="PROSITE" id="PS50893"/>
    </source>
</evidence>
<comment type="subcellular location">
    <subcellularLocation>
        <location evidence="1">Cell membrane</location>
        <topology evidence="1">Peripheral membrane protein</topology>
    </subcellularLocation>
</comment>
<dbReference type="Gene3D" id="3.40.50.300">
    <property type="entry name" value="P-loop containing nucleotide triphosphate hydrolases"/>
    <property type="match status" value="1"/>
</dbReference>
<dbReference type="eggNOG" id="COG1131">
    <property type="taxonomic scope" value="Bacteria"/>
</dbReference>
<dbReference type="Pfam" id="PF00005">
    <property type="entry name" value="ABC_tran"/>
    <property type="match status" value="1"/>
</dbReference>
<accession>A0A087ASH7</accession>
<dbReference type="Proteomes" id="UP000029046">
    <property type="component" value="Unassembled WGS sequence"/>
</dbReference>
<dbReference type="OrthoDB" id="5296765at2"/>
<evidence type="ECO:0000256" key="4">
    <source>
        <dbReference type="ARBA" id="ARBA00022741"/>
    </source>
</evidence>
<dbReference type="InterPro" id="IPR003593">
    <property type="entry name" value="AAA+_ATPase"/>
</dbReference>
<dbReference type="AlphaFoldDB" id="A0A087ASH7"/>
<gene>
    <name evidence="8" type="ORF">BIGA_0249</name>
</gene>
<dbReference type="EC" id="3.6.3.31" evidence="8"/>
<dbReference type="GO" id="GO:0005886">
    <property type="term" value="C:plasma membrane"/>
    <property type="evidence" value="ECO:0007669"/>
    <property type="project" value="UniProtKB-SubCell"/>
</dbReference>
<dbReference type="GO" id="GO:0005524">
    <property type="term" value="F:ATP binding"/>
    <property type="evidence" value="ECO:0007669"/>
    <property type="project" value="UniProtKB-KW"/>
</dbReference>
<keyword evidence="8" id="KW-0378">Hydrolase</keyword>
<proteinExistence type="inferred from homology"/>
<dbReference type="PANTHER" id="PTHR42711:SF5">
    <property type="entry name" value="ABC TRANSPORTER ATP-BINDING PROTEIN NATA"/>
    <property type="match status" value="1"/>
</dbReference>
<comment type="similarity">
    <text evidence="2">Belongs to the ABC transporter superfamily.</text>
</comment>
<protein>
    <submittedName>
        <fullName evidence="8">ATP-binding protein of ABC transporter system</fullName>
        <ecNumber evidence="8">3.6.3.31</ecNumber>
    </submittedName>
</protein>
<name>A0A087ASH7_9BIFI</name>
<evidence type="ECO:0000256" key="1">
    <source>
        <dbReference type="ARBA" id="ARBA00004202"/>
    </source>
</evidence>
<dbReference type="SMART" id="SM00382">
    <property type="entry name" value="AAA"/>
    <property type="match status" value="1"/>
</dbReference>
<dbReference type="PANTHER" id="PTHR42711">
    <property type="entry name" value="ABC TRANSPORTER ATP-BINDING PROTEIN"/>
    <property type="match status" value="1"/>
</dbReference>
<evidence type="ECO:0000256" key="6">
    <source>
        <dbReference type="ARBA" id="ARBA00023251"/>
    </source>
</evidence>
<dbReference type="PROSITE" id="PS50893">
    <property type="entry name" value="ABC_TRANSPORTER_2"/>
    <property type="match status" value="1"/>
</dbReference>
<sequence length="258" mass="28732">MPESTPIAISVRNVTFGYTRHDTVLDHVGFDVPHGQSLAVLGYNGVGKTTLFRIITGLLRPRSGEAIVNADVIHGMRDVFMLSADGALAMQLSLRENISFRAKLFATRQDPSPIDLDQLDRLPLIEAFGLADRLDTKVGELSSGLRRRADIAVGLLFHPHLVMLDEPTNAVDPATRDLLIELSHQLSDSGRTLLTITHDLDYCWRIADRAILFDHGRIAIDRRIADFPDFDTFKAAMTIDEPHPAVLFGFNEERSHRS</sequence>
<feature type="domain" description="ABC transporter" evidence="7">
    <location>
        <begin position="9"/>
        <end position="240"/>
    </location>
</feature>
<organism evidence="8 9">
    <name type="scientific">Bifidobacterium pullorum subsp. gallinarum</name>
    <dbReference type="NCBI Taxonomy" id="78344"/>
    <lineage>
        <taxon>Bacteria</taxon>
        <taxon>Bacillati</taxon>
        <taxon>Actinomycetota</taxon>
        <taxon>Actinomycetes</taxon>
        <taxon>Bifidobacteriales</taxon>
        <taxon>Bifidobacteriaceae</taxon>
        <taxon>Bifidobacterium</taxon>
    </lineage>
</organism>
<keyword evidence="3" id="KW-0813">Transport</keyword>
<evidence type="ECO:0000256" key="2">
    <source>
        <dbReference type="ARBA" id="ARBA00005417"/>
    </source>
</evidence>